<reference evidence="1 2" key="1">
    <citation type="submission" date="2016-07" db="EMBL/GenBank/DDBJ databases">
        <title>Complete genome sequence of Bradyrhizobium icense LMTR 13T, a potential inoculant strain isolated from lima bean (Phaseolus lunatus) in Peru.</title>
        <authorList>
            <person name="Ormeno-Orrillo E."/>
            <person name="Duran D."/>
            <person name="Rogel M.A."/>
            <person name="Rey L."/>
            <person name="Imperial J."/>
            <person name="Ruiz-Argueso T."/>
            <person name="Martinez-Romero E."/>
        </authorList>
    </citation>
    <scope>NUCLEOTIDE SEQUENCE [LARGE SCALE GENOMIC DNA]</scope>
    <source>
        <strain evidence="1 2">LMTR 13</strain>
    </source>
</reference>
<evidence type="ECO:0000313" key="2">
    <source>
        <dbReference type="Proteomes" id="UP000092839"/>
    </source>
</evidence>
<sequence>MIARAAGLVLPWHRARRIAEPIADIDVRAMAARYRPSAAAILQGVIPARLKPRRHRSVRVALAVPLIEVVAVAARRWMAATAVPDFLGQAILGQAFLVQVFMGQDSLGQGGTFVLRVGRHSQL</sequence>
<gene>
    <name evidence="1" type="ORF">LMTR13_19775</name>
</gene>
<evidence type="ECO:0000313" key="1">
    <source>
        <dbReference type="EMBL" id="ANW02074.1"/>
    </source>
</evidence>
<dbReference type="EMBL" id="CP016428">
    <property type="protein sequence ID" value="ANW02074.1"/>
    <property type="molecule type" value="Genomic_DNA"/>
</dbReference>
<name>A0A1B1UH69_9BRAD</name>
<dbReference type="Proteomes" id="UP000092839">
    <property type="component" value="Chromosome"/>
</dbReference>
<organism evidence="1 2">
    <name type="scientific">Bradyrhizobium icense</name>
    <dbReference type="NCBI Taxonomy" id="1274631"/>
    <lineage>
        <taxon>Bacteria</taxon>
        <taxon>Pseudomonadati</taxon>
        <taxon>Pseudomonadota</taxon>
        <taxon>Alphaproteobacteria</taxon>
        <taxon>Hyphomicrobiales</taxon>
        <taxon>Nitrobacteraceae</taxon>
        <taxon>Bradyrhizobium</taxon>
    </lineage>
</organism>
<proteinExistence type="predicted"/>
<keyword evidence="2" id="KW-1185">Reference proteome</keyword>
<accession>A0A1B1UH69</accession>
<dbReference type="KEGG" id="bic:LMTR13_19775"/>
<dbReference type="AlphaFoldDB" id="A0A1B1UH69"/>
<protein>
    <submittedName>
        <fullName evidence="1">Uncharacterized protein</fullName>
    </submittedName>
</protein>